<dbReference type="AlphaFoldDB" id="A0A2A2FH75"/>
<dbReference type="InterPro" id="IPR007214">
    <property type="entry name" value="YbaK/aa-tRNA-synth-assoc-dom"/>
</dbReference>
<accession>A0A2A2FH75</accession>
<proteinExistence type="predicted"/>
<dbReference type="OrthoDB" id="27691at2157"/>
<dbReference type="CDD" id="cd04333">
    <property type="entry name" value="ProX_deacylase"/>
    <property type="match status" value="1"/>
</dbReference>
<sequence>MHERATEFAERARDRHGVDLDVVEFDAGTETAAAAADAVGCDTAAIASTIVVSLSGVDDDADDAGDAGGVGDAGQGADEALVAAITSGANRLDLDAVAERFGAASAAMADPERIREVVGWSIGGVPPICHDAAVPTVLDPTLTGYDTVYGAAGTPSALFPIDPESLTALADATVVDLTE</sequence>
<protein>
    <submittedName>
        <fullName evidence="2">Prolyl-tRNA editing protein</fullName>
    </submittedName>
</protein>
<evidence type="ECO:0000313" key="2">
    <source>
        <dbReference type="EMBL" id="PAU84210.1"/>
    </source>
</evidence>
<dbReference type="EMBL" id="NSKC01000003">
    <property type="protein sequence ID" value="PAU84210.1"/>
    <property type="molecule type" value="Genomic_DNA"/>
</dbReference>
<reference evidence="2 3" key="1">
    <citation type="submission" date="2017-08" db="EMBL/GenBank/DDBJ databases">
        <title>The strain WRN001 was isolated from Binhai saline alkaline soil, Tianjin, China.</title>
        <authorList>
            <person name="Liu D."/>
            <person name="Zhang G."/>
        </authorList>
    </citation>
    <scope>NUCLEOTIDE SEQUENCE [LARGE SCALE GENOMIC DNA]</scope>
    <source>
        <strain evidence="2 3">WN019</strain>
    </source>
</reference>
<dbReference type="GO" id="GO:0002161">
    <property type="term" value="F:aminoacyl-tRNA deacylase activity"/>
    <property type="evidence" value="ECO:0007669"/>
    <property type="project" value="InterPro"/>
</dbReference>
<evidence type="ECO:0000259" key="1">
    <source>
        <dbReference type="Pfam" id="PF04073"/>
    </source>
</evidence>
<dbReference type="RefSeq" id="WP_095636564.1">
    <property type="nucleotide sequence ID" value="NZ_NSKC01000003.1"/>
</dbReference>
<feature type="domain" description="YbaK/aminoacyl-tRNA synthetase-associated" evidence="1">
    <location>
        <begin position="28"/>
        <end position="167"/>
    </location>
</feature>
<gene>
    <name evidence="2" type="ORF">CK500_07190</name>
</gene>
<name>A0A2A2FH75_9EURY</name>
<dbReference type="PANTHER" id="PTHR30411">
    <property type="entry name" value="CYTOPLASMIC PROTEIN"/>
    <property type="match status" value="1"/>
</dbReference>
<dbReference type="Gene3D" id="3.90.960.10">
    <property type="entry name" value="YbaK/aminoacyl-tRNA synthetase-associated domain"/>
    <property type="match status" value="1"/>
</dbReference>
<dbReference type="Proteomes" id="UP000218083">
    <property type="component" value="Unassembled WGS sequence"/>
</dbReference>
<dbReference type="Pfam" id="PF04073">
    <property type="entry name" value="tRNA_edit"/>
    <property type="match status" value="1"/>
</dbReference>
<dbReference type="PANTHER" id="PTHR30411:SF1">
    <property type="entry name" value="CYTOPLASMIC PROTEIN"/>
    <property type="match status" value="1"/>
</dbReference>
<organism evidence="2 3">
    <name type="scientific">Halorubrum salipaludis</name>
    <dbReference type="NCBI Taxonomy" id="2032630"/>
    <lineage>
        <taxon>Archaea</taxon>
        <taxon>Methanobacteriati</taxon>
        <taxon>Methanobacteriota</taxon>
        <taxon>Stenosarchaea group</taxon>
        <taxon>Halobacteria</taxon>
        <taxon>Halobacteriales</taxon>
        <taxon>Haloferacaceae</taxon>
        <taxon>Halorubrum</taxon>
    </lineage>
</organism>
<evidence type="ECO:0000313" key="3">
    <source>
        <dbReference type="Proteomes" id="UP000218083"/>
    </source>
</evidence>
<comment type="caution">
    <text evidence="2">The sequence shown here is derived from an EMBL/GenBank/DDBJ whole genome shotgun (WGS) entry which is preliminary data.</text>
</comment>
<dbReference type="InterPro" id="IPR036754">
    <property type="entry name" value="YbaK/aa-tRNA-synt-asso_dom_sf"/>
</dbReference>
<dbReference type="SUPFAM" id="SSF55826">
    <property type="entry name" value="YbaK/ProRS associated domain"/>
    <property type="match status" value="1"/>
</dbReference>
<keyword evidence="3" id="KW-1185">Reference proteome</keyword>